<name>A0A9W8QSS4_AKAMU</name>
<proteinExistence type="predicted"/>
<dbReference type="AlphaFoldDB" id="A0A9W8QSS4"/>
<organism evidence="1 2">
    <name type="scientific">Akanthomyces muscarius</name>
    <name type="common">Entomopathogenic fungus</name>
    <name type="synonym">Lecanicillium muscarium</name>
    <dbReference type="NCBI Taxonomy" id="2231603"/>
    <lineage>
        <taxon>Eukaryota</taxon>
        <taxon>Fungi</taxon>
        <taxon>Dikarya</taxon>
        <taxon>Ascomycota</taxon>
        <taxon>Pezizomycotina</taxon>
        <taxon>Sordariomycetes</taxon>
        <taxon>Hypocreomycetidae</taxon>
        <taxon>Hypocreales</taxon>
        <taxon>Cordycipitaceae</taxon>
        <taxon>Akanthomyces</taxon>
    </lineage>
</organism>
<dbReference type="GeneID" id="80894573"/>
<keyword evidence="2" id="KW-1185">Reference proteome</keyword>
<dbReference type="RefSeq" id="XP_056060714.1">
    <property type="nucleotide sequence ID" value="XM_056192500.1"/>
</dbReference>
<evidence type="ECO:0000313" key="1">
    <source>
        <dbReference type="EMBL" id="KAJ4165799.1"/>
    </source>
</evidence>
<gene>
    <name evidence="1" type="ORF">LMH87_007414</name>
</gene>
<dbReference type="Proteomes" id="UP001144673">
    <property type="component" value="Chromosome 1"/>
</dbReference>
<dbReference type="KEGG" id="amus:LMH87_007414"/>
<protein>
    <submittedName>
        <fullName evidence="1">Uncharacterized protein</fullName>
    </submittedName>
</protein>
<reference evidence="1" key="1">
    <citation type="journal article" date="2023" name="Access Microbiol">
        <title>De-novo genome assembly for Akanthomyces muscarius, a biocontrol agent of insect agricultural pests.</title>
        <authorList>
            <person name="Erdos Z."/>
            <person name="Studholme D.J."/>
            <person name="Raymond B."/>
            <person name="Sharma M."/>
        </authorList>
    </citation>
    <scope>NUCLEOTIDE SEQUENCE</scope>
    <source>
        <strain evidence="1">Ve6</strain>
    </source>
</reference>
<evidence type="ECO:0000313" key="2">
    <source>
        <dbReference type="Proteomes" id="UP001144673"/>
    </source>
</evidence>
<dbReference type="EMBL" id="JAJHUN010000001">
    <property type="protein sequence ID" value="KAJ4165799.1"/>
    <property type="molecule type" value="Genomic_DNA"/>
</dbReference>
<sequence>MNGPANGLAAVVSKATLSFAGNLRRTALYQHLAEVGPASSDVFGAILQFRIGAESRIDRTLRSVRF</sequence>
<accession>A0A9W8QSS4</accession>
<comment type="caution">
    <text evidence="1">The sequence shown here is derived from an EMBL/GenBank/DDBJ whole genome shotgun (WGS) entry which is preliminary data.</text>
</comment>